<feature type="compositionally biased region" description="Low complexity" evidence="1">
    <location>
        <begin position="78"/>
        <end position="91"/>
    </location>
</feature>
<name>A0A9N9GFM0_9GLOM</name>
<feature type="region of interest" description="Disordered" evidence="1">
    <location>
        <begin position="1"/>
        <end position="20"/>
    </location>
</feature>
<evidence type="ECO:0000313" key="3">
    <source>
        <dbReference type="Proteomes" id="UP000789759"/>
    </source>
</evidence>
<feature type="compositionally biased region" description="Gly residues" evidence="1">
    <location>
        <begin position="62"/>
        <end position="76"/>
    </location>
</feature>
<dbReference type="Proteomes" id="UP000789759">
    <property type="component" value="Unassembled WGS sequence"/>
</dbReference>
<protein>
    <submittedName>
        <fullName evidence="2">2209_t:CDS:1</fullName>
    </submittedName>
</protein>
<gene>
    <name evidence="2" type="ORF">CPELLU_LOCUS7076</name>
</gene>
<accession>A0A9N9GFM0</accession>
<organism evidence="2 3">
    <name type="scientific">Cetraspora pellucida</name>
    <dbReference type="NCBI Taxonomy" id="1433469"/>
    <lineage>
        <taxon>Eukaryota</taxon>
        <taxon>Fungi</taxon>
        <taxon>Fungi incertae sedis</taxon>
        <taxon>Mucoromycota</taxon>
        <taxon>Glomeromycotina</taxon>
        <taxon>Glomeromycetes</taxon>
        <taxon>Diversisporales</taxon>
        <taxon>Gigasporaceae</taxon>
        <taxon>Cetraspora</taxon>
    </lineage>
</organism>
<comment type="caution">
    <text evidence="2">The sequence shown here is derived from an EMBL/GenBank/DDBJ whole genome shotgun (WGS) entry which is preliminary data.</text>
</comment>
<feature type="region of interest" description="Disordered" evidence="1">
    <location>
        <begin position="26"/>
        <end position="102"/>
    </location>
</feature>
<evidence type="ECO:0000256" key="1">
    <source>
        <dbReference type="SAM" id="MobiDB-lite"/>
    </source>
</evidence>
<reference evidence="2" key="1">
    <citation type="submission" date="2021-06" db="EMBL/GenBank/DDBJ databases">
        <authorList>
            <person name="Kallberg Y."/>
            <person name="Tangrot J."/>
            <person name="Rosling A."/>
        </authorList>
    </citation>
    <scope>NUCLEOTIDE SEQUENCE</scope>
    <source>
        <strain evidence="2">FL966</strain>
    </source>
</reference>
<evidence type="ECO:0000313" key="2">
    <source>
        <dbReference type="EMBL" id="CAG8602813.1"/>
    </source>
</evidence>
<feature type="compositionally biased region" description="Low complexity" evidence="1">
    <location>
        <begin position="29"/>
        <end position="60"/>
    </location>
</feature>
<proteinExistence type="predicted"/>
<dbReference type="AlphaFoldDB" id="A0A9N9GFM0"/>
<sequence>MNKAAKDPTINSKPLRRTLEAAPVGALVDAGEAPDGAEAGGAAPDGAAPDGAGPAGAPDGAGPPGAGAPDGAGPPGAGAPDGDASGAPDGAGPLGLGPGAPDGAGPCWSVLSGLTEKYKLFKLKKYRNKNIEISKFTRIINLRLLSKDTSKKNAYDKEDKCILSDIHFV</sequence>
<dbReference type="EMBL" id="CAJVQA010004629">
    <property type="protein sequence ID" value="CAG8602813.1"/>
    <property type="molecule type" value="Genomic_DNA"/>
</dbReference>
<keyword evidence="3" id="KW-1185">Reference proteome</keyword>
<feature type="compositionally biased region" description="Gly residues" evidence="1">
    <location>
        <begin position="92"/>
        <end position="102"/>
    </location>
</feature>